<dbReference type="KEGG" id="iho:Igni_1060"/>
<dbReference type="Gene3D" id="2.40.50.140">
    <property type="entry name" value="Nucleic acid-binding proteins"/>
    <property type="match status" value="1"/>
</dbReference>
<dbReference type="eggNOG" id="arCOG04130">
    <property type="taxonomic scope" value="Archaea"/>
</dbReference>
<dbReference type="Gene3D" id="1.10.150.280">
    <property type="entry name" value="AF1531-like domain"/>
    <property type="match status" value="1"/>
</dbReference>
<keyword evidence="2" id="KW-1185">Reference proteome</keyword>
<dbReference type="InterPro" id="IPR012340">
    <property type="entry name" value="NA-bd_OB-fold"/>
</dbReference>
<organism evidence="1 2">
    <name type="scientific">Ignicoccus hospitalis (strain KIN4/I / DSM 18386 / JCM 14125)</name>
    <dbReference type="NCBI Taxonomy" id="453591"/>
    <lineage>
        <taxon>Archaea</taxon>
        <taxon>Thermoproteota</taxon>
        <taxon>Thermoprotei</taxon>
        <taxon>Desulfurococcales</taxon>
        <taxon>Desulfurococcaceae</taxon>
        <taxon>Ignicoccus</taxon>
    </lineage>
</organism>
<dbReference type="STRING" id="453591.Igni_1060"/>
<name>A8ABD6_IGNH4</name>
<sequence>MRGTRGRRRERPREGRVLDFLPSGRPLDAHPEHRNKPFIQAIEEHKFKLLEFNAKFGSAFNIGEKVSFTPLDERLLNRFYYISYEELTSVAQSSLPEVIKGIILENEKLFVDFFNLSGPITVKLHALELLPGVGRKMLEEILEARKNKPFESFEDLAKRTHLKHPVDVLVERIIKEIKGEEKYYLFVEPPKPGYTYLNYLGRLRRAARG</sequence>
<evidence type="ECO:0008006" key="3">
    <source>
        <dbReference type="Google" id="ProtNLM"/>
    </source>
</evidence>
<reference evidence="1 2" key="1">
    <citation type="journal article" date="2008" name="Genome Biol.">
        <title>A genomic analysis of the archaeal system Ignicoccus hospitalis-Nanoarchaeum equitans.</title>
        <authorList>
            <person name="Podar M."/>
            <person name="Anderson I."/>
            <person name="Makarova K.S."/>
            <person name="Elkins J.G."/>
            <person name="Ivanova N."/>
            <person name="Wall M.A."/>
            <person name="Lykidis A."/>
            <person name="Mavromatis K."/>
            <person name="Sun H."/>
            <person name="Hudson M.E."/>
            <person name="Chen W."/>
            <person name="Deciu C."/>
            <person name="Hutchison D."/>
            <person name="Eads J.R."/>
            <person name="Anderson A."/>
            <person name="Fernandes F."/>
            <person name="Szeto E."/>
            <person name="Lapidus A."/>
            <person name="Kyrpides N.C."/>
            <person name="Saier M.H.Jr."/>
            <person name="Richardson P.M."/>
            <person name="Rachel R."/>
            <person name="Huber H."/>
            <person name="Eisen J.A."/>
            <person name="Koonin E.V."/>
            <person name="Keller M."/>
            <person name="Stetter K.O."/>
        </authorList>
    </citation>
    <scope>NUCLEOTIDE SEQUENCE [LARGE SCALE GENOMIC DNA]</scope>
    <source>
        <strain evidence="2">KIN4/I / DSM 18386 / JCM 14125</strain>
    </source>
</reference>
<protein>
    <recommendedName>
        <fullName evidence="3">DUF655 domain-containing protein</fullName>
    </recommendedName>
</protein>
<dbReference type="Proteomes" id="UP000000262">
    <property type="component" value="Chromosome"/>
</dbReference>
<dbReference type="HOGENOM" id="CLU_076814_1_0_2"/>
<dbReference type="RefSeq" id="WP_012123202.1">
    <property type="nucleotide sequence ID" value="NC_009776.1"/>
</dbReference>
<evidence type="ECO:0000313" key="2">
    <source>
        <dbReference type="Proteomes" id="UP000000262"/>
    </source>
</evidence>
<dbReference type="InterPro" id="IPR007003">
    <property type="entry name" value="DUF655"/>
</dbReference>
<dbReference type="AlphaFoldDB" id="A8ABD6"/>
<dbReference type="EMBL" id="CP000816">
    <property type="protein sequence ID" value="ABU82238.1"/>
    <property type="molecule type" value="Genomic_DNA"/>
</dbReference>
<dbReference type="PANTHER" id="PTHR40734:SF1">
    <property type="entry name" value="DNA-BINDING PROTEIN"/>
    <property type="match status" value="1"/>
</dbReference>
<dbReference type="GeneID" id="5563018"/>
<dbReference type="PhylomeDB" id="A8ABD6"/>
<gene>
    <name evidence="1" type="ordered locus">Igni_1060</name>
</gene>
<dbReference type="SUPFAM" id="SSF160975">
    <property type="entry name" value="AF1531-like"/>
    <property type="match status" value="1"/>
</dbReference>
<evidence type="ECO:0000313" key="1">
    <source>
        <dbReference type="EMBL" id="ABU82238.1"/>
    </source>
</evidence>
<dbReference type="Pfam" id="PF04919">
    <property type="entry name" value="DUF655"/>
    <property type="match status" value="1"/>
</dbReference>
<dbReference type="OrthoDB" id="7902at2157"/>
<dbReference type="PANTHER" id="PTHR40734">
    <property type="entry name" value="TRNA-SPECIFIC ADENOSINE DEAMINASE-RELATED"/>
    <property type="match status" value="1"/>
</dbReference>
<accession>A8ABD6</accession>
<proteinExistence type="predicted"/>